<sequence length="319" mass="37180">MYLIKLLYKLKEFAVNHPLYIEEIEPLAQMSVLENTLHPTINVTTEIKTEPKKEIFEHWKHIEAISERRFPNDKNLQLEASQYVLDALEADGWKKVRAFKGKSFIAFISTVTSNLLSDFWHKKFGKKRPNAWLTRQTDPIYQSAYRLLIKDKYSKRETIEILLTTEPKRERWFIQEIVEAVLANCPLKEEYQEVPFDENDESHLETYPSLDEQIEDWNEQALLETLVQFLNNDINEVNNPLNKLLAVLGRSVRLTEEECLLLRLRYQSGLTANKIGTLVNLTASQVDKRIKKTLTRLGKTLPKQAKLSYSIGEKNGDSN</sequence>
<evidence type="ECO:0000313" key="2">
    <source>
        <dbReference type="Proteomes" id="UP000030428"/>
    </source>
</evidence>
<keyword evidence="2" id="KW-1185">Reference proteome</keyword>
<proteinExistence type="predicted"/>
<dbReference type="Proteomes" id="UP000030428">
    <property type="component" value="Unassembled WGS sequence"/>
</dbReference>
<gene>
    <name evidence="1" type="ORF">PN36_29480</name>
</gene>
<dbReference type="Gene3D" id="1.20.140.160">
    <property type="match status" value="1"/>
</dbReference>
<organism evidence="1 2">
    <name type="scientific">Candidatus Thiomargarita nelsonii</name>
    <dbReference type="NCBI Taxonomy" id="1003181"/>
    <lineage>
        <taxon>Bacteria</taxon>
        <taxon>Pseudomonadati</taxon>
        <taxon>Pseudomonadota</taxon>
        <taxon>Gammaproteobacteria</taxon>
        <taxon>Thiotrichales</taxon>
        <taxon>Thiotrichaceae</taxon>
        <taxon>Thiomargarita</taxon>
    </lineage>
</organism>
<reference evidence="1 2" key="1">
    <citation type="journal article" date="2016" name="Front. Microbiol.">
        <title>Single-Cell (Meta-)Genomics of a Dimorphic Candidatus Thiomargarita nelsonii Reveals Genomic Plasticity.</title>
        <authorList>
            <person name="Flood B.E."/>
            <person name="Fliss P."/>
            <person name="Jones D.S."/>
            <person name="Dick G.J."/>
            <person name="Jain S."/>
            <person name="Kaster A.K."/>
            <person name="Winkel M."/>
            <person name="Mussmann M."/>
            <person name="Bailey J."/>
        </authorList>
    </citation>
    <scope>NUCLEOTIDE SEQUENCE [LARGE SCALE GENOMIC DNA]</scope>
    <source>
        <strain evidence="1">Hydrate Ridge</strain>
    </source>
</reference>
<comment type="caution">
    <text evidence="1">The sequence shown here is derived from an EMBL/GenBank/DDBJ whole genome shotgun (WGS) entry which is preliminary data.</text>
</comment>
<dbReference type="InterPro" id="IPR013324">
    <property type="entry name" value="RNA_pol_sigma_r3/r4-like"/>
</dbReference>
<evidence type="ECO:0000313" key="1">
    <source>
        <dbReference type="EMBL" id="KHD07405.1"/>
    </source>
</evidence>
<protein>
    <submittedName>
        <fullName evidence="1">Uncharacterized protein</fullName>
    </submittedName>
</protein>
<dbReference type="AlphaFoldDB" id="A0A0A6PK28"/>
<dbReference type="EMBL" id="JSZA02000204">
    <property type="protein sequence ID" value="KHD07405.1"/>
    <property type="molecule type" value="Genomic_DNA"/>
</dbReference>
<name>A0A0A6PK28_9GAMM</name>
<accession>A0A0A6PK28</accession>
<dbReference type="SUPFAM" id="SSF88659">
    <property type="entry name" value="Sigma3 and sigma4 domains of RNA polymerase sigma factors"/>
    <property type="match status" value="1"/>
</dbReference>